<accession>A0A368UVG1</accession>
<dbReference type="PANTHER" id="PTHR30469">
    <property type="entry name" value="MULTIDRUG RESISTANCE PROTEIN MDTA"/>
    <property type="match status" value="1"/>
</dbReference>
<dbReference type="PANTHER" id="PTHR30469:SF12">
    <property type="entry name" value="MULTIDRUG RESISTANCE PROTEIN MDTA"/>
    <property type="match status" value="1"/>
</dbReference>
<proteinExistence type="inferred from homology"/>
<dbReference type="Gene3D" id="2.40.30.170">
    <property type="match status" value="1"/>
</dbReference>
<keyword evidence="4" id="KW-1185">Reference proteome</keyword>
<dbReference type="RefSeq" id="WP_114437569.1">
    <property type="nucleotide sequence ID" value="NZ_QPIZ01000020.1"/>
</dbReference>
<dbReference type="NCBIfam" id="TIGR01730">
    <property type="entry name" value="RND_mfp"/>
    <property type="match status" value="1"/>
</dbReference>
<dbReference type="GO" id="GO:1990281">
    <property type="term" value="C:efflux pump complex"/>
    <property type="evidence" value="ECO:0007669"/>
    <property type="project" value="TreeGrafter"/>
</dbReference>
<dbReference type="Pfam" id="PF25917">
    <property type="entry name" value="BSH_RND"/>
    <property type="match status" value="1"/>
</dbReference>
<name>A0A368UVG1_9BACT</name>
<dbReference type="InterPro" id="IPR058625">
    <property type="entry name" value="MdtA-like_BSH"/>
</dbReference>
<evidence type="ECO:0000256" key="1">
    <source>
        <dbReference type="ARBA" id="ARBA00009477"/>
    </source>
</evidence>
<dbReference type="Gene3D" id="1.10.287.470">
    <property type="entry name" value="Helix hairpin bin"/>
    <property type="match status" value="1"/>
</dbReference>
<dbReference type="Gene3D" id="2.40.50.100">
    <property type="match status" value="1"/>
</dbReference>
<dbReference type="GO" id="GO:0015562">
    <property type="term" value="F:efflux transmembrane transporter activity"/>
    <property type="evidence" value="ECO:0007669"/>
    <property type="project" value="TreeGrafter"/>
</dbReference>
<comment type="caution">
    <text evidence="3">The sequence shown here is derived from an EMBL/GenBank/DDBJ whole genome shotgun (WGS) entry which is preliminary data.</text>
</comment>
<dbReference type="EMBL" id="QPIZ01000020">
    <property type="protein sequence ID" value="RCW30861.1"/>
    <property type="molecule type" value="Genomic_DNA"/>
</dbReference>
<dbReference type="Gene3D" id="2.40.420.20">
    <property type="match status" value="1"/>
</dbReference>
<dbReference type="Proteomes" id="UP000252733">
    <property type="component" value="Unassembled WGS sequence"/>
</dbReference>
<evidence type="ECO:0000313" key="4">
    <source>
        <dbReference type="Proteomes" id="UP000252733"/>
    </source>
</evidence>
<feature type="domain" description="Multidrug resistance protein MdtA-like barrel-sandwich hybrid" evidence="2">
    <location>
        <begin position="69"/>
        <end position="213"/>
    </location>
</feature>
<dbReference type="InterPro" id="IPR006143">
    <property type="entry name" value="RND_pump_MFP"/>
</dbReference>
<reference evidence="3 4" key="1">
    <citation type="submission" date="2018-07" db="EMBL/GenBank/DDBJ databases">
        <title>Freshwater and sediment microbial communities from various areas in North America, analyzing microbe dynamics in response to fracking.</title>
        <authorList>
            <person name="Lamendella R."/>
        </authorList>
    </citation>
    <scope>NUCLEOTIDE SEQUENCE [LARGE SCALE GENOMIC DNA]</scope>
    <source>
        <strain evidence="3 4">160A</strain>
    </source>
</reference>
<dbReference type="AlphaFoldDB" id="A0A368UVG1"/>
<dbReference type="SUPFAM" id="SSF111369">
    <property type="entry name" value="HlyD-like secretion proteins"/>
    <property type="match status" value="1"/>
</dbReference>
<comment type="similarity">
    <text evidence="1">Belongs to the membrane fusion protein (MFP) (TC 8.A.1) family.</text>
</comment>
<organism evidence="3 4">
    <name type="scientific">Marinilabilia salmonicolor</name>
    <dbReference type="NCBI Taxonomy" id="989"/>
    <lineage>
        <taxon>Bacteria</taxon>
        <taxon>Pseudomonadati</taxon>
        <taxon>Bacteroidota</taxon>
        <taxon>Bacteroidia</taxon>
        <taxon>Marinilabiliales</taxon>
        <taxon>Marinilabiliaceae</taxon>
        <taxon>Marinilabilia</taxon>
    </lineage>
</organism>
<evidence type="ECO:0000259" key="2">
    <source>
        <dbReference type="Pfam" id="PF25917"/>
    </source>
</evidence>
<protein>
    <submittedName>
        <fullName evidence="3">RND family efflux transporter MFP subunit</fullName>
    </submittedName>
</protein>
<gene>
    <name evidence="3" type="ORF">DFO77_12079</name>
</gene>
<sequence length="390" mass="42893">MSKKKTFIIAGLILLAAAALVVVVFLTEPTAQRESATRETAMLVDVITVERGNYRPVIMTTGTVEPVREISLSPRVSGEIVRRAGVFDPGQSVRAGTLLLKVDDADYQNTYALRKGDLEEARANLTIEKGRQDVARRDFEQSQLTLSDERKALVLREPQLKTAEAAVMAAESALDQAALDLQRTSVVAPFDALILERNVDVGSLVSPGQDLGRLVGTENYWVVAAVPQSMLRWLVFSGDGSVANGAEVKIFNSSAWGPEGYRTGVLQKMVGELEESTRLVKVLISEPDPLGITESREYLPELLIGSFVEVEIEGREIEDVVRLSRDYLRNQNTVWVMHDGKLKIRKVDVELTDAGNAYIKRGLEDGDQVVTTNLATVVEDAPLRVEEETD</sequence>
<evidence type="ECO:0000313" key="3">
    <source>
        <dbReference type="EMBL" id="RCW30861.1"/>
    </source>
</evidence>